<gene>
    <name evidence="7" type="primary">mutS2</name>
    <name evidence="7" type="synonym">rqcU</name>
    <name evidence="10" type="ORF">FA047_12395</name>
</gene>
<feature type="domain" description="Smr" evidence="9">
    <location>
        <begin position="715"/>
        <end position="790"/>
    </location>
</feature>
<dbReference type="SMART" id="SM00534">
    <property type="entry name" value="MUTSac"/>
    <property type="match status" value="1"/>
</dbReference>
<dbReference type="RefSeq" id="WP_136836379.1">
    <property type="nucleotide sequence ID" value="NZ_SWBQ01000003.1"/>
</dbReference>
<dbReference type="GO" id="GO:0016887">
    <property type="term" value="F:ATP hydrolysis activity"/>
    <property type="evidence" value="ECO:0007669"/>
    <property type="project" value="InterPro"/>
</dbReference>
<evidence type="ECO:0000256" key="7">
    <source>
        <dbReference type="HAMAP-Rule" id="MF_00092"/>
    </source>
</evidence>
<keyword evidence="3 7" id="KW-0378">Hydrolase</keyword>
<dbReference type="HAMAP" id="MF_00092">
    <property type="entry name" value="MutS2"/>
    <property type="match status" value="1"/>
</dbReference>
<dbReference type="FunFam" id="3.40.50.300:FF:000830">
    <property type="entry name" value="Endonuclease MutS2"/>
    <property type="match status" value="1"/>
</dbReference>
<comment type="subunit">
    <text evidence="7">Homodimer. Binds to stalled ribosomes, contacting rRNA.</text>
</comment>
<dbReference type="GO" id="GO:0140664">
    <property type="term" value="F:ATP-dependent DNA damage sensor activity"/>
    <property type="evidence" value="ECO:0007669"/>
    <property type="project" value="InterPro"/>
</dbReference>
<evidence type="ECO:0000259" key="9">
    <source>
        <dbReference type="PROSITE" id="PS50828"/>
    </source>
</evidence>
<dbReference type="SUPFAM" id="SSF160443">
    <property type="entry name" value="SMR domain-like"/>
    <property type="match status" value="1"/>
</dbReference>
<dbReference type="GO" id="GO:0030983">
    <property type="term" value="F:mismatched DNA binding"/>
    <property type="evidence" value="ECO:0007669"/>
    <property type="project" value="InterPro"/>
</dbReference>
<evidence type="ECO:0000256" key="3">
    <source>
        <dbReference type="ARBA" id="ARBA00022801"/>
    </source>
</evidence>
<dbReference type="GO" id="GO:0072344">
    <property type="term" value="P:rescue of stalled ribosome"/>
    <property type="evidence" value="ECO:0007669"/>
    <property type="project" value="UniProtKB-UniRule"/>
</dbReference>
<dbReference type="OrthoDB" id="9808166at2"/>
<feature type="coiled-coil region" evidence="8">
    <location>
        <begin position="575"/>
        <end position="606"/>
    </location>
</feature>
<dbReference type="Proteomes" id="UP000307244">
    <property type="component" value="Unassembled WGS sequence"/>
</dbReference>
<comment type="function">
    <text evidence="7">Endonuclease that is involved in the suppression of homologous recombination and thus may have a key role in the control of bacterial genetic diversity.</text>
</comment>
<evidence type="ECO:0000256" key="1">
    <source>
        <dbReference type="ARBA" id="ARBA00022730"/>
    </source>
</evidence>
<organism evidence="10 11">
    <name type="scientific">Pedobacter frigoris</name>
    <dbReference type="NCBI Taxonomy" id="2571272"/>
    <lineage>
        <taxon>Bacteria</taxon>
        <taxon>Pseudomonadati</taxon>
        <taxon>Bacteroidota</taxon>
        <taxon>Sphingobacteriia</taxon>
        <taxon>Sphingobacteriales</taxon>
        <taxon>Sphingobacteriaceae</taxon>
        <taxon>Pedobacter</taxon>
    </lineage>
</organism>
<name>A0A4U1CLP9_9SPHI</name>
<dbReference type="InterPro" id="IPR027417">
    <property type="entry name" value="P-loop_NTPase"/>
</dbReference>
<feature type="binding site" evidence="7">
    <location>
        <begin position="341"/>
        <end position="348"/>
    </location>
    <ligand>
        <name>ATP</name>
        <dbReference type="ChEBI" id="CHEBI:30616"/>
    </ligand>
</feature>
<dbReference type="PIRSF" id="PIRSF005814">
    <property type="entry name" value="MutS_YshD"/>
    <property type="match status" value="1"/>
</dbReference>
<dbReference type="Gene3D" id="3.30.1370.110">
    <property type="match status" value="1"/>
</dbReference>
<reference evidence="10 11" key="1">
    <citation type="submission" date="2019-04" db="EMBL/GenBank/DDBJ databases">
        <title>Pedobacter sp. RP-3-15 sp. nov., isolated from Arctic soil.</title>
        <authorList>
            <person name="Dahal R.H."/>
            <person name="Kim D.-U."/>
        </authorList>
    </citation>
    <scope>NUCLEOTIDE SEQUENCE [LARGE SCALE GENOMIC DNA]</scope>
    <source>
        <strain evidence="10 11">RP-3-15</strain>
    </source>
</reference>
<evidence type="ECO:0000256" key="6">
    <source>
        <dbReference type="ARBA" id="ARBA00023125"/>
    </source>
</evidence>
<comment type="function">
    <text evidence="7">Acts as a ribosome collision sensor, splitting the ribosome into its 2 subunits. Detects stalled/collided 70S ribosomes which it binds and splits by an ATP-hydrolysis driven conformational change. Acts upstream of the ribosome quality control system (RQC), a ribosome-associated complex that mediates the extraction of incompletely synthesized nascent chains from stalled ribosomes and their subsequent degradation. Probably generates substrates for RQC.</text>
</comment>
<dbReference type="EC" id="3.1.-.-" evidence="7"/>
<keyword evidence="8" id="KW-0175">Coiled coil</keyword>
<dbReference type="GO" id="GO:0006298">
    <property type="term" value="P:mismatch repair"/>
    <property type="evidence" value="ECO:0007669"/>
    <property type="project" value="InterPro"/>
</dbReference>
<dbReference type="AlphaFoldDB" id="A0A4U1CLP9"/>
<evidence type="ECO:0000256" key="4">
    <source>
        <dbReference type="ARBA" id="ARBA00022840"/>
    </source>
</evidence>
<dbReference type="SUPFAM" id="SSF48334">
    <property type="entry name" value="DNA repair protein MutS, domain III"/>
    <property type="match status" value="1"/>
</dbReference>
<evidence type="ECO:0000313" key="10">
    <source>
        <dbReference type="EMBL" id="TKC06120.1"/>
    </source>
</evidence>
<dbReference type="SMART" id="SM00533">
    <property type="entry name" value="MUTSd"/>
    <property type="match status" value="1"/>
</dbReference>
<evidence type="ECO:0000256" key="2">
    <source>
        <dbReference type="ARBA" id="ARBA00022741"/>
    </source>
</evidence>
<protein>
    <recommendedName>
        <fullName evidence="7">Endonuclease MutS2</fullName>
        <ecNumber evidence="7">3.1.-.-</ecNumber>
    </recommendedName>
    <alternativeName>
        <fullName evidence="7">Ribosome-associated protein quality control-upstream factor</fullName>
        <shortName evidence="7">RQC-upstream factor</shortName>
        <shortName evidence="7">RqcU</shortName>
        <ecNumber evidence="7">3.6.4.-</ecNumber>
    </alternativeName>
</protein>
<proteinExistence type="inferred from homology"/>
<dbReference type="InterPro" id="IPR036187">
    <property type="entry name" value="DNA_mismatch_repair_MutS_sf"/>
</dbReference>
<dbReference type="GO" id="GO:0045910">
    <property type="term" value="P:negative regulation of DNA recombination"/>
    <property type="evidence" value="ECO:0007669"/>
    <property type="project" value="InterPro"/>
</dbReference>
<dbReference type="Pfam" id="PF01713">
    <property type="entry name" value="Smr"/>
    <property type="match status" value="1"/>
</dbReference>
<keyword evidence="1 7" id="KW-0699">rRNA-binding</keyword>
<dbReference type="InterPro" id="IPR007696">
    <property type="entry name" value="DNA_mismatch_repair_MutS_core"/>
</dbReference>
<dbReference type="InterPro" id="IPR005747">
    <property type="entry name" value="MutS2"/>
</dbReference>
<dbReference type="PANTHER" id="PTHR48466">
    <property type="entry name" value="OS10G0509000 PROTEIN-RELATED"/>
    <property type="match status" value="1"/>
</dbReference>
<keyword evidence="4 7" id="KW-0067">ATP-binding</keyword>
<keyword evidence="7" id="KW-0540">Nuclease</keyword>
<dbReference type="InterPro" id="IPR045076">
    <property type="entry name" value="MutS"/>
</dbReference>
<dbReference type="InterPro" id="IPR002625">
    <property type="entry name" value="Smr_dom"/>
</dbReference>
<dbReference type="EC" id="3.6.4.-" evidence="7"/>
<keyword evidence="2 7" id="KW-0547">Nucleotide-binding</keyword>
<keyword evidence="7 10" id="KW-0255">Endonuclease</keyword>
<dbReference type="InterPro" id="IPR036063">
    <property type="entry name" value="Smr_dom_sf"/>
</dbReference>
<dbReference type="GO" id="GO:0005524">
    <property type="term" value="F:ATP binding"/>
    <property type="evidence" value="ECO:0007669"/>
    <property type="project" value="UniProtKB-UniRule"/>
</dbReference>
<dbReference type="Gene3D" id="3.40.50.300">
    <property type="entry name" value="P-loop containing nucleotide triphosphate hydrolases"/>
    <property type="match status" value="1"/>
</dbReference>
<dbReference type="PANTHER" id="PTHR48466:SF2">
    <property type="entry name" value="OS10G0509000 PROTEIN"/>
    <property type="match status" value="1"/>
</dbReference>
<dbReference type="PROSITE" id="PS50828">
    <property type="entry name" value="SMR"/>
    <property type="match status" value="1"/>
</dbReference>
<comment type="caution">
    <text evidence="10">The sequence shown here is derived from an EMBL/GenBank/DDBJ whole genome shotgun (WGS) entry which is preliminary data.</text>
</comment>
<evidence type="ECO:0000256" key="8">
    <source>
        <dbReference type="SAM" id="Coils"/>
    </source>
</evidence>
<dbReference type="InterPro" id="IPR000432">
    <property type="entry name" value="DNA_mismatch_repair_MutS_C"/>
</dbReference>
<keyword evidence="11" id="KW-1185">Reference proteome</keyword>
<dbReference type="GO" id="GO:0004519">
    <property type="term" value="F:endonuclease activity"/>
    <property type="evidence" value="ECO:0007669"/>
    <property type="project" value="UniProtKB-UniRule"/>
</dbReference>
<dbReference type="EMBL" id="SWBQ01000003">
    <property type="protein sequence ID" value="TKC06120.1"/>
    <property type="molecule type" value="Genomic_DNA"/>
</dbReference>
<dbReference type="GO" id="GO:0019843">
    <property type="term" value="F:rRNA binding"/>
    <property type="evidence" value="ECO:0007669"/>
    <property type="project" value="UniProtKB-UniRule"/>
</dbReference>
<keyword evidence="6 7" id="KW-0238">DNA-binding</keyword>
<dbReference type="NCBIfam" id="TIGR01069">
    <property type="entry name" value="mutS2"/>
    <property type="match status" value="1"/>
</dbReference>
<dbReference type="Pfam" id="PF00488">
    <property type="entry name" value="MutS_V"/>
    <property type="match status" value="1"/>
</dbReference>
<evidence type="ECO:0000313" key="11">
    <source>
        <dbReference type="Proteomes" id="UP000307244"/>
    </source>
</evidence>
<comment type="similarity">
    <text evidence="7">Belongs to the DNA mismatch repair MutS family. MutS2 subfamily.</text>
</comment>
<dbReference type="GO" id="GO:0043023">
    <property type="term" value="F:ribosomal large subunit binding"/>
    <property type="evidence" value="ECO:0007669"/>
    <property type="project" value="UniProtKB-UniRule"/>
</dbReference>
<dbReference type="SMART" id="SM00463">
    <property type="entry name" value="SMR"/>
    <property type="match status" value="1"/>
</dbReference>
<accession>A0A4U1CLP9</accession>
<keyword evidence="5 7" id="KW-0694">RNA-binding</keyword>
<sequence length="790" mass="89828">MLYPENCLERLGFNEVRQLIHKHCLSPMGQQMVAKMQVMTKFDQINKFLRQTSEFKSILENQEPLQISTFFDIKTLADKIRVEGSYLMEDELHQMYASLQTVFSVLRFFEERKEIYPNLEALFEHLPVEKNILKRIETVLDPKGKIKPNASPTLQNIIGEIAKTEQDVRKRMDSIYKQAIGNNWVADGSLTIRDGRMCIPVLAENKRKLKGFIHDESASGQTVYIEPEEVFSLNNKLRDLEFDKRREIIKILIALTNDLRPYTPLLLSYHGFLTKLDFVRAKALFAIEVEADMPVLIKEAKTKLVNARHPLLFLSFKEDKKTVVPLNVHITENFRILLVSGPNAGGKSVCMKTVGLLQIMVQSGLLIPVHESSEVGIFDQIFADIGDDQSIESDLSTYSAHLTKMRYFVAHATPKSLVLIDEFGTGTDPQFGGPMAEAVLEVLNNKKVRGVITTHYSNLKLFAGNTPGLENASMLFDNDRMKPMYVLEIGKPGSSYAFEIAQNIGLQKEVLELARAKTGTNQNRIDSLLVDLEREKKQIYDTKLHLSNQQNKVKNLVAENEKLKLFLDENKKVLIKEAKIEAQAIIKNANKLVENTIAEIKEKQADKVVTKQLRQNLHKELVQNQVKEEKKVEVTIPLNTPIEVGDWVQLNNSETTGQVLEINRDNLVIALGDLRSVVKKNRVYKVSNKQAKKAAQQNSYTGSISEAISSFNAELDLRGMRGENALHELEKYLDKSIMLGFPFIKIIHGKGDGILRKLIREYLKKYSQVNRIEDEHADRGGDGITYVYFN</sequence>
<dbReference type="SUPFAM" id="SSF52540">
    <property type="entry name" value="P-loop containing nucleoside triphosphate hydrolases"/>
    <property type="match status" value="1"/>
</dbReference>
<evidence type="ECO:0000256" key="5">
    <source>
        <dbReference type="ARBA" id="ARBA00022884"/>
    </source>
</evidence>